<feature type="transmembrane region" description="Helical" evidence="1">
    <location>
        <begin position="12"/>
        <end position="29"/>
    </location>
</feature>
<name>A0A0V0H3L1_SOLCH</name>
<keyword evidence="1" id="KW-0472">Membrane</keyword>
<accession>A0A0V0H3L1</accession>
<feature type="non-terminal residue" evidence="2">
    <location>
        <position position="1"/>
    </location>
</feature>
<sequence length="72" mass="8680">TYNFVRSEQHRLGLFYVFKNTVFCHLVMLRKMSFGICMSFEQTVYILCQDVQLFTRVHQAFTVLFKNYLLSK</sequence>
<dbReference type="AlphaFoldDB" id="A0A0V0H3L1"/>
<keyword evidence="1" id="KW-0812">Transmembrane</keyword>
<proteinExistence type="predicted"/>
<protein>
    <submittedName>
        <fullName evidence="2">Putative ovule protein</fullName>
    </submittedName>
</protein>
<reference evidence="2" key="1">
    <citation type="submission" date="2015-12" db="EMBL/GenBank/DDBJ databases">
        <title>Gene expression during late stages of embryo sac development: a critical building block for successful pollen-pistil interactions.</title>
        <authorList>
            <person name="Liu Y."/>
            <person name="Joly V."/>
            <person name="Sabar M."/>
            <person name="Matton D.P."/>
        </authorList>
    </citation>
    <scope>NUCLEOTIDE SEQUENCE</scope>
</reference>
<evidence type="ECO:0000313" key="2">
    <source>
        <dbReference type="EMBL" id="JAP14975.1"/>
    </source>
</evidence>
<dbReference type="EMBL" id="GEDG01025823">
    <property type="protein sequence ID" value="JAP14975.1"/>
    <property type="molecule type" value="Transcribed_RNA"/>
</dbReference>
<evidence type="ECO:0000256" key="1">
    <source>
        <dbReference type="SAM" id="Phobius"/>
    </source>
</evidence>
<keyword evidence="1" id="KW-1133">Transmembrane helix</keyword>
<organism evidence="2">
    <name type="scientific">Solanum chacoense</name>
    <name type="common">Chaco potato</name>
    <dbReference type="NCBI Taxonomy" id="4108"/>
    <lineage>
        <taxon>Eukaryota</taxon>
        <taxon>Viridiplantae</taxon>
        <taxon>Streptophyta</taxon>
        <taxon>Embryophyta</taxon>
        <taxon>Tracheophyta</taxon>
        <taxon>Spermatophyta</taxon>
        <taxon>Magnoliopsida</taxon>
        <taxon>eudicotyledons</taxon>
        <taxon>Gunneridae</taxon>
        <taxon>Pentapetalae</taxon>
        <taxon>asterids</taxon>
        <taxon>lamiids</taxon>
        <taxon>Solanales</taxon>
        <taxon>Solanaceae</taxon>
        <taxon>Solanoideae</taxon>
        <taxon>Solaneae</taxon>
        <taxon>Solanum</taxon>
    </lineage>
</organism>